<proteinExistence type="predicted"/>
<dbReference type="OrthoDB" id="583693at2"/>
<keyword evidence="2" id="KW-1185">Reference proteome</keyword>
<accession>K9XY44</accession>
<evidence type="ECO:0000313" key="2">
    <source>
        <dbReference type="Proteomes" id="UP000010473"/>
    </source>
</evidence>
<dbReference type="KEGG" id="scs:Sta7437_3528"/>
<dbReference type="eggNOG" id="ENOG5033BBI">
    <property type="taxonomic scope" value="Bacteria"/>
</dbReference>
<organism evidence="1 2">
    <name type="scientific">Stanieria cyanosphaera (strain ATCC 29371 / PCC 7437)</name>
    <dbReference type="NCBI Taxonomy" id="111780"/>
    <lineage>
        <taxon>Bacteria</taxon>
        <taxon>Bacillati</taxon>
        <taxon>Cyanobacteriota</taxon>
        <taxon>Cyanophyceae</taxon>
        <taxon>Pleurocapsales</taxon>
        <taxon>Dermocarpellaceae</taxon>
        <taxon>Stanieria</taxon>
    </lineage>
</organism>
<dbReference type="AlphaFoldDB" id="K9XY44"/>
<name>K9XY44_STAC7</name>
<dbReference type="STRING" id="111780.Sta7437_3528"/>
<dbReference type="EMBL" id="CP003653">
    <property type="protein sequence ID" value="AFZ37026.1"/>
    <property type="molecule type" value="Genomic_DNA"/>
</dbReference>
<reference evidence="2" key="1">
    <citation type="journal article" date="2013" name="Proc. Natl. Acad. Sci. U.S.A.">
        <title>Improving the coverage of the cyanobacterial phylum using diversity-driven genome sequencing.</title>
        <authorList>
            <person name="Shih P.M."/>
            <person name="Wu D."/>
            <person name="Latifi A."/>
            <person name="Axen S.D."/>
            <person name="Fewer D.P."/>
            <person name="Talla E."/>
            <person name="Calteau A."/>
            <person name="Cai F."/>
            <person name="Tandeau de Marsac N."/>
            <person name="Rippka R."/>
            <person name="Herdman M."/>
            <person name="Sivonen K."/>
            <person name="Coursin T."/>
            <person name="Laurent T."/>
            <person name="Goodwin L."/>
            <person name="Nolan M."/>
            <person name="Davenport K.W."/>
            <person name="Han C.S."/>
            <person name="Rubin E.M."/>
            <person name="Eisen J.A."/>
            <person name="Woyke T."/>
            <person name="Gugger M."/>
            <person name="Kerfeld C.A."/>
        </authorList>
    </citation>
    <scope>NUCLEOTIDE SEQUENCE [LARGE SCALE GENOMIC DNA]</scope>
    <source>
        <strain evidence="2">ATCC 29371 / PCC 7437</strain>
    </source>
</reference>
<dbReference type="RefSeq" id="WP_015194688.1">
    <property type="nucleotide sequence ID" value="NC_019748.1"/>
</dbReference>
<sequence>MLYDYWNYTSCINNENQSLIEASLLNILEKEGFTRVYELPKNFSIDELNANYRKITKQLLKQLWIIGLFPGASGWTIMKTQPNEFMCRRPKNSTKPRLSKLGTKINCKAFHWGVYSSSFGILLEVDEKGGIFVSGCHDVTDKRERNFFYQEKINYGEAWKFHLIDMPAHIIEAIEPTSEEEWERKEARLDELLALREQGLGTFDTFAEEEKLMTSDGIKTDQALRQYIGNSSSYWGMRRMYYKAYTKEEQIKADGGRLLYFQPPEYYHQLDYLSEIAAKY</sequence>
<gene>
    <name evidence="1" type="ordered locus">Sta7437_3528</name>
</gene>
<dbReference type="HOGENOM" id="CLU_993617_0_0_3"/>
<evidence type="ECO:0000313" key="1">
    <source>
        <dbReference type="EMBL" id="AFZ37026.1"/>
    </source>
</evidence>
<protein>
    <submittedName>
        <fullName evidence="1">Uncharacterized protein</fullName>
    </submittedName>
</protein>
<dbReference type="Proteomes" id="UP000010473">
    <property type="component" value="Chromosome"/>
</dbReference>